<proteinExistence type="predicted"/>
<feature type="compositionally biased region" description="Basic residues" evidence="1">
    <location>
        <begin position="81"/>
        <end position="92"/>
    </location>
</feature>
<keyword evidence="2" id="KW-0812">Transmembrane</keyword>
<protein>
    <submittedName>
        <fullName evidence="3">Uncharacterized protein</fullName>
    </submittedName>
</protein>
<name>M7ZJ87_TRIUA</name>
<feature type="region of interest" description="Disordered" evidence="1">
    <location>
        <begin position="40"/>
        <end position="92"/>
    </location>
</feature>
<accession>M7ZJ87</accession>
<gene>
    <name evidence="3" type="ORF">TRIUR3_02711</name>
</gene>
<evidence type="ECO:0000256" key="2">
    <source>
        <dbReference type="SAM" id="Phobius"/>
    </source>
</evidence>
<dbReference type="PANTHER" id="PTHR36745">
    <property type="entry name" value="OS02G0824400 PROTEIN"/>
    <property type="match status" value="1"/>
</dbReference>
<dbReference type="EMBL" id="KD208181">
    <property type="protein sequence ID" value="EMS52425.1"/>
    <property type="molecule type" value="Genomic_DNA"/>
</dbReference>
<keyword evidence="2" id="KW-1133">Transmembrane helix</keyword>
<evidence type="ECO:0000313" key="3">
    <source>
        <dbReference type="EMBL" id="EMS52425.1"/>
    </source>
</evidence>
<dbReference type="STRING" id="4572.M7ZJ87"/>
<organism evidence="3">
    <name type="scientific">Triticum urartu</name>
    <name type="common">Red wild einkorn</name>
    <name type="synonym">Crithodium urartu</name>
    <dbReference type="NCBI Taxonomy" id="4572"/>
    <lineage>
        <taxon>Eukaryota</taxon>
        <taxon>Viridiplantae</taxon>
        <taxon>Streptophyta</taxon>
        <taxon>Embryophyta</taxon>
        <taxon>Tracheophyta</taxon>
        <taxon>Spermatophyta</taxon>
        <taxon>Magnoliopsida</taxon>
        <taxon>Liliopsida</taxon>
        <taxon>Poales</taxon>
        <taxon>Poaceae</taxon>
        <taxon>BOP clade</taxon>
        <taxon>Pooideae</taxon>
        <taxon>Triticodae</taxon>
        <taxon>Triticeae</taxon>
        <taxon>Triticinae</taxon>
        <taxon>Triticum</taxon>
    </lineage>
</organism>
<dbReference type="PANTHER" id="PTHR36745:SF1">
    <property type="entry name" value="OS02G0824400 PROTEIN"/>
    <property type="match status" value="1"/>
</dbReference>
<reference evidence="3" key="1">
    <citation type="journal article" date="2013" name="Nature">
        <title>Draft genome of the wheat A-genome progenitor Triticum urartu.</title>
        <authorList>
            <person name="Ling H.Q."/>
            <person name="Zhao S."/>
            <person name="Liu D."/>
            <person name="Wang J."/>
            <person name="Sun H."/>
            <person name="Zhang C."/>
            <person name="Fan H."/>
            <person name="Li D."/>
            <person name="Dong L."/>
            <person name="Tao Y."/>
            <person name="Gao C."/>
            <person name="Wu H."/>
            <person name="Li Y."/>
            <person name="Cui Y."/>
            <person name="Guo X."/>
            <person name="Zheng S."/>
            <person name="Wang B."/>
            <person name="Yu K."/>
            <person name="Liang Q."/>
            <person name="Yang W."/>
            <person name="Lou X."/>
            <person name="Chen J."/>
            <person name="Feng M."/>
            <person name="Jian J."/>
            <person name="Zhang X."/>
            <person name="Luo G."/>
            <person name="Jiang Y."/>
            <person name="Liu J."/>
            <person name="Wang Z."/>
            <person name="Sha Y."/>
            <person name="Zhang B."/>
            <person name="Wu H."/>
            <person name="Tang D."/>
            <person name="Shen Q."/>
            <person name="Xue P."/>
            <person name="Zou S."/>
            <person name="Wang X."/>
            <person name="Liu X."/>
            <person name="Wang F."/>
            <person name="Yang Y."/>
            <person name="An X."/>
            <person name="Dong Z."/>
            <person name="Zhang K."/>
            <person name="Zhang X."/>
            <person name="Luo M.C."/>
            <person name="Dvorak J."/>
            <person name="Tong Y."/>
            <person name="Wang J."/>
            <person name="Yang H."/>
            <person name="Li Z."/>
            <person name="Wang D."/>
            <person name="Zhang A."/>
            <person name="Wang J."/>
        </authorList>
    </citation>
    <scope>NUCLEOTIDE SEQUENCE</scope>
</reference>
<dbReference type="AlphaFoldDB" id="M7ZJ87"/>
<feature type="compositionally biased region" description="Basic and acidic residues" evidence="1">
    <location>
        <begin position="54"/>
        <end position="65"/>
    </location>
</feature>
<feature type="transmembrane region" description="Helical" evidence="2">
    <location>
        <begin position="12"/>
        <end position="31"/>
    </location>
</feature>
<sequence>MEARWILARAGGRALFLVGFFFNLVRVCVLLRKARRRRLPEDGIKVSPPSPRFGGEKKAKEEQAKKLQAKKSKMKIDGSDKKKKGSSFKVGKKKVKTKLSALGKAKAAQAMELDN</sequence>
<keyword evidence="2" id="KW-0472">Membrane</keyword>
<evidence type="ECO:0000256" key="1">
    <source>
        <dbReference type="SAM" id="MobiDB-lite"/>
    </source>
</evidence>